<feature type="non-terminal residue" evidence="3">
    <location>
        <position position="268"/>
    </location>
</feature>
<sequence>MDKYGRDRDWTGQTPVAYPEPAWEVLDPRFDGKQGNSTLLRIWHGTGHDAAQWTEGPVWMGDWGCLIFSDIPNHRTLRWNADDGRVTTFQHESNYANGHTRDLQGRLVACEHDSRRVTRREYDGTWTVLADRCEGKPLNAPNDAAVHADGSVWFTDPGYGTLWDYEGHRAQHELSTRVYRVDATSGELSVIAEEPMRRPNGICFSPDHTSVYVVDTGKTDGDYPANVIEFDVTADGKRAESPRVFADYAPGMTDGIRCDTQGNLWCSW</sequence>
<dbReference type="PANTHER" id="PTHR47572:SF4">
    <property type="entry name" value="LACTONASE DRP35"/>
    <property type="match status" value="1"/>
</dbReference>
<dbReference type="EMBL" id="UINC01040507">
    <property type="protein sequence ID" value="SVB40480.1"/>
    <property type="molecule type" value="Genomic_DNA"/>
</dbReference>
<dbReference type="PANTHER" id="PTHR47572">
    <property type="entry name" value="LIPOPROTEIN-RELATED"/>
    <property type="match status" value="1"/>
</dbReference>
<dbReference type="GO" id="GO:0016787">
    <property type="term" value="F:hydrolase activity"/>
    <property type="evidence" value="ECO:0007669"/>
    <property type="project" value="UniProtKB-KW"/>
</dbReference>
<accession>A0A382DPU9</accession>
<dbReference type="InterPro" id="IPR013658">
    <property type="entry name" value="SGL"/>
</dbReference>
<dbReference type="InterPro" id="IPR051262">
    <property type="entry name" value="SMP-30/CGR1_Lactonase"/>
</dbReference>
<feature type="domain" description="SMP-30/Gluconolactonase/LRE-like region" evidence="2">
    <location>
        <begin position="53"/>
        <end position="267"/>
    </location>
</feature>
<gene>
    <name evidence="3" type="ORF">METZ01_LOCUS193334</name>
</gene>
<name>A0A382DPU9_9ZZZZ</name>
<dbReference type="InterPro" id="IPR011042">
    <property type="entry name" value="6-blade_b-propeller_TolB-like"/>
</dbReference>
<protein>
    <recommendedName>
        <fullName evidence="2">SMP-30/Gluconolactonase/LRE-like region domain-containing protein</fullName>
    </recommendedName>
</protein>
<keyword evidence="1" id="KW-0378">Hydrolase</keyword>
<evidence type="ECO:0000256" key="1">
    <source>
        <dbReference type="ARBA" id="ARBA00022801"/>
    </source>
</evidence>
<dbReference type="Gene3D" id="2.120.10.30">
    <property type="entry name" value="TolB, C-terminal domain"/>
    <property type="match status" value="1"/>
</dbReference>
<dbReference type="SUPFAM" id="SSF63829">
    <property type="entry name" value="Calcium-dependent phosphotriesterase"/>
    <property type="match status" value="1"/>
</dbReference>
<reference evidence="3" key="1">
    <citation type="submission" date="2018-05" db="EMBL/GenBank/DDBJ databases">
        <authorList>
            <person name="Lanie J.A."/>
            <person name="Ng W.-L."/>
            <person name="Kazmierczak K.M."/>
            <person name="Andrzejewski T.M."/>
            <person name="Davidsen T.M."/>
            <person name="Wayne K.J."/>
            <person name="Tettelin H."/>
            <person name="Glass J.I."/>
            <person name="Rusch D."/>
            <person name="Podicherti R."/>
            <person name="Tsui H.-C.T."/>
            <person name="Winkler M.E."/>
        </authorList>
    </citation>
    <scope>NUCLEOTIDE SEQUENCE</scope>
</reference>
<dbReference type="Pfam" id="PF08450">
    <property type="entry name" value="SGL"/>
    <property type="match status" value="1"/>
</dbReference>
<evidence type="ECO:0000259" key="2">
    <source>
        <dbReference type="Pfam" id="PF08450"/>
    </source>
</evidence>
<proteinExistence type="predicted"/>
<organism evidence="3">
    <name type="scientific">marine metagenome</name>
    <dbReference type="NCBI Taxonomy" id="408172"/>
    <lineage>
        <taxon>unclassified sequences</taxon>
        <taxon>metagenomes</taxon>
        <taxon>ecological metagenomes</taxon>
    </lineage>
</organism>
<dbReference type="AlphaFoldDB" id="A0A382DPU9"/>
<evidence type="ECO:0000313" key="3">
    <source>
        <dbReference type="EMBL" id="SVB40480.1"/>
    </source>
</evidence>